<feature type="compositionally biased region" description="Basic and acidic residues" evidence="1">
    <location>
        <begin position="7"/>
        <end position="28"/>
    </location>
</feature>
<dbReference type="AlphaFoldDB" id="A0AAD9KQU2"/>
<keyword evidence="3" id="KW-1185">Reference proteome</keyword>
<feature type="compositionally biased region" description="Basic and acidic residues" evidence="1">
    <location>
        <begin position="43"/>
        <end position="73"/>
    </location>
</feature>
<evidence type="ECO:0000313" key="3">
    <source>
        <dbReference type="Proteomes" id="UP001209878"/>
    </source>
</evidence>
<protein>
    <submittedName>
        <fullName evidence="2">Uncharacterized protein</fullName>
    </submittedName>
</protein>
<name>A0AAD9KQU2_RIDPI</name>
<evidence type="ECO:0000313" key="2">
    <source>
        <dbReference type="EMBL" id="KAK2175685.1"/>
    </source>
</evidence>
<feature type="region of interest" description="Disordered" evidence="1">
    <location>
        <begin position="154"/>
        <end position="175"/>
    </location>
</feature>
<evidence type="ECO:0000256" key="1">
    <source>
        <dbReference type="SAM" id="MobiDB-lite"/>
    </source>
</evidence>
<feature type="region of interest" description="Disordered" evidence="1">
    <location>
        <begin position="1"/>
        <end position="97"/>
    </location>
</feature>
<reference evidence="2" key="1">
    <citation type="journal article" date="2023" name="Mol. Biol. Evol.">
        <title>Third-Generation Sequencing Reveals the Adaptive Role of the Epigenome in Three Deep-Sea Polychaetes.</title>
        <authorList>
            <person name="Perez M."/>
            <person name="Aroh O."/>
            <person name="Sun Y."/>
            <person name="Lan Y."/>
            <person name="Juniper S.K."/>
            <person name="Young C.R."/>
            <person name="Angers B."/>
            <person name="Qian P.Y."/>
        </authorList>
    </citation>
    <scope>NUCLEOTIDE SEQUENCE</scope>
    <source>
        <strain evidence="2">R07B-5</strain>
    </source>
</reference>
<dbReference type="EMBL" id="JAODUO010000713">
    <property type="protein sequence ID" value="KAK2175685.1"/>
    <property type="molecule type" value="Genomic_DNA"/>
</dbReference>
<accession>A0AAD9KQU2</accession>
<gene>
    <name evidence="2" type="ORF">NP493_713g00015</name>
</gene>
<organism evidence="2 3">
    <name type="scientific">Ridgeia piscesae</name>
    <name type="common">Tubeworm</name>
    <dbReference type="NCBI Taxonomy" id="27915"/>
    <lineage>
        <taxon>Eukaryota</taxon>
        <taxon>Metazoa</taxon>
        <taxon>Spiralia</taxon>
        <taxon>Lophotrochozoa</taxon>
        <taxon>Annelida</taxon>
        <taxon>Polychaeta</taxon>
        <taxon>Sedentaria</taxon>
        <taxon>Canalipalpata</taxon>
        <taxon>Sabellida</taxon>
        <taxon>Siboglinidae</taxon>
        <taxon>Ridgeia</taxon>
    </lineage>
</organism>
<dbReference type="Proteomes" id="UP001209878">
    <property type="component" value="Unassembled WGS sequence"/>
</dbReference>
<feature type="compositionally biased region" description="Basic and acidic residues" evidence="1">
    <location>
        <begin position="80"/>
        <end position="97"/>
    </location>
</feature>
<comment type="caution">
    <text evidence="2">The sequence shown here is derived from an EMBL/GenBank/DDBJ whole genome shotgun (WGS) entry which is preliminary data.</text>
</comment>
<sequence length="368" mass="40181">MGGQETNCERQTDGDTGCDTERQTHRDTGWNTERQTDGDTMWDTERQTDGDTMWDTERQTDGDTGCDTERQKQMETQGGTRRDKHMETQCGTQRDKHTETPVDITLFTRSLTSPPGLRVEFHGGMGRVISVQNGQVDCIRASGSEIARIKHTLDGNTGANGNHETDATGRSCEGTVDRRSLPIPPPPAGLHSCLHNPQRASTHVYTTHKQDTVVVKVLVCSTPPAGLHSCLHNPQTVPRSSACQSSGRGGKPGLYRNTVVTFSLVSLVVSVVYGACHHVDTQATVIITIPPQFPLDLDDASLTYNPPCSAKEACPDAYTQNLGGCDPAQGHCVCQRGYQLTDGLCTGEDTDRQLTVWWSGREKTQIDD</sequence>
<proteinExistence type="predicted"/>